<evidence type="ECO:0000313" key="3">
    <source>
        <dbReference type="Proteomes" id="UP000321570"/>
    </source>
</evidence>
<gene>
    <name evidence="2" type="ORF">WMSIL1_LOCUS245</name>
</gene>
<organism evidence="2 3">
    <name type="scientific">Hymenolepis diminuta</name>
    <name type="common">Rat tapeworm</name>
    <dbReference type="NCBI Taxonomy" id="6216"/>
    <lineage>
        <taxon>Eukaryota</taxon>
        <taxon>Metazoa</taxon>
        <taxon>Spiralia</taxon>
        <taxon>Lophotrochozoa</taxon>
        <taxon>Platyhelminthes</taxon>
        <taxon>Cestoda</taxon>
        <taxon>Eucestoda</taxon>
        <taxon>Cyclophyllidea</taxon>
        <taxon>Hymenolepididae</taxon>
        <taxon>Hymenolepis</taxon>
    </lineage>
</organism>
<evidence type="ECO:0000256" key="1">
    <source>
        <dbReference type="SAM" id="MobiDB-lite"/>
    </source>
</evidence>
<name>A0A564XWZ0_HYMDI</name>
<accession>A0A564XWZ0</accession>
<dbReference type="Proteomes" id="UP000321570">
    <property type="component" value="Unassembled WGS sequence"/>
</dbReference>
<reference evidence="2 3" key="1">
    <citation type="submission" date="2019-07" db="EMBL/GenBank/DDBJ databases">
        <authorList>
            <person name="Jastrzebski P J."/>
            <person name="Paukszto L."/>
            <person name="Jastrzebski P J."/>
        </authorList>
    </citation>
    <scope>NUCLEOTIDE SEQUENCE [LARGE SCALE GENOMIC DNA]</scope>
    <source>
        <strain evidence="2 3">WMS-il1</strain>
    </source>
</reference>
<evidence type="ECO:0000313" key="2">
    <source>
        <dbReference type="EMBL" id="VUZ38773.1"/>
    </source>
</evidence>
<protein>
    <submittedName>
        <fullName evidence="2">Uncharacterized protein</fullName>
    </submittedName>
</protein>
<dbReference type="EMBL" id="CABIJS010000007">
    <property type="protein sequence ID" value="VUZ38773.1"/>
    <property type="molecule type" value="Genomic_DNA"/>
</dbReference>
<keyword evidence="3" id="KW-1185">Reference proteome</keyword>
<sequence length="137" mass="16127">MNRHEQLAQLHSETWSHFWEFKTRPNLSQMSLSWTYAFPKNGGGASQRAERLRKKNRSPPPRCLRLPQDRRDKVLRTLVFFSICEILTMIGRHKNVIHVSVYNTGCSRVHVILKIPDKGYTNTFAYQSELLELFGFY</sequence>
<proteinExistence type="predicted"/>
<dbReference type="AlphaFoldDB" id="A0A564XWZ0"/>
<feature type="region of interest" description="Disordered" evidence="1">
    <location>
        <begin position="41"/>
        <end position="65"/>
    </location>
</feature>